<feature type="binding site" evidence="7">
    <location>
        <begin position="107"/>
        <end position="109"/>
    </location>
    <ligand>
        <name>FMN</name>
        <dbReference type="ChEBI" id="CHEBI:58210"/>
    </ligand>
</feature>
<dbReference type="RefSeq" id="XP_016628042.1">
    <property type="nucleotide sequence ID" value="XM_016780749.1"/>
</dbReference>
<feature type="binding site" evidence="7">
    <location>
        <position position="195"/>
    </location>
    <ligand>
        <name>glyoxylate</name>
        <dbReference type="ChEBI" id="CHEBI:36655"/>
    </ligand>
</feature>
<keyword evidence="7" id="KW-0285">Flavoprotein</keyword>
<keyword evidence="7" id="KW-0288">FMN</keyword>
<proteinExistence type="inferred from homology"/>
<dbReference type="GO" id="GO:0005737">
    <property type="term" value="C:cytoplasm"/>
    <property type="evidence" value="ECO:0007669"/>
    <property type="project" value="UniProtKB-ARBA"/>
</dbReference>
<reference evidence="10 11" key="1">
    <citation type="submission" date="2015-01" db="EMBL/GenBank/DDBJ databases">
        <title>The Genome Sequence of Fonsecaea multimorphosa CBS 102226.</title>
        <authorList>
            <consortium name="The Broad Institute Genomics Platform"/>
            <person name="Cuomo C."/>
            <person name="de Hoog S."/>
            <person name="Gorbushina A."/>
            <person name="Stielow B."/>
            <person name="Teixiera M."/>
            <person name="Abouelleil A."/>
            <person name="Chapman S.B."/>
            <person name="Priest M."/>
            <person name="Young S.K."/>
            <person name="Wortman J."/>
            <person name="Nusbaum C."/>
            <person name="Birren B."/>
        </authorList>
    </citation>
    <scope>NUCLEOTIDE SEQUENCE [LARGE SCALE GENOMIC DNA]</scope>
    <source>
        <strain evidence="10 11">CBS 102226</strain>
    </source>
</reference>
<dbReference type="GO" id="GO:0016491">
    <property type="term" value="F:oxidoreductase activity"/>
    <property type="evidence" value="ECO:0007669"/>
    <property type="project" value="UniProtKB-KW"/>
</dbReference>
<feature type="binding site" evidence="7">
    <location>
        <position position="186"/>
    </location>
    <ligand>
        <name>FMN</name>
        <dbReference type="ChEBI" id="CHEBI:58210"/>
    </ligand>
</feature>
<feature type="binding site" evidence="7">
    <location>
        <position position="292"/>
    </location>
    <ligand>
        <name>glyoxylate</name>
        <dbReference type="ChEBI" id="CHEBI:36655"/>
    </ligand>
</feature>
<dbReference type="PANTHER" id="PTHR10578">
    <property type="entry name" value="S -2-HYDROXY-ACID OXIDASE-RELATED"/>
    <property type="match status" value="1"/>
</dbReference>
<dbReference type="GO" id="GO:0010181">
    <property type="term" value="F:FMN binding"/>
    <property type="evidence" value="ECO:0007669"/>
    <property type="project" value="InterPro"/>
</dbReference>
<evidence type="ECO:0000256" key="8">
    <source>
        <dbReference type="SAM" id="MobiDB-lite"/>
    </source>
</evidence>
<dbReference type="InterPro" id="IPR008259">
    <property type="entry name" value="FMN_hydac_DH_AS"/>
</dbReference>
<dbReference type="VEuPathDB" id="FungiDB:Z520_10256"/>
<evidence type="ECO:0000256" key="1">
    <source>
        <dbReference type="ARBA" id="ARBA00001917"/>
    </source>
</evidence>
<feature type="active site" description="Proton acceptor" evidence="6">
    <location>
        <position position="289"/>
    </location>
</feature>
<feature type="region of interest" description="Disordered" evidence="8">
    <location>
        <begin position="1"/>
        <end position="24"/>
    </location>
</feature>
<evidence type="ECO:0000256" key="3">
    <source>
        <dbReference type="ARBA" id="ARBA00024042"/>
    </source>
</evidence>
<dbReference type="PROSITE" id="PS51349">
    <property type="entry name" value="FMN_HYDROXY_ACID_DH_2"/>
    <property type="match status" value="1"/>
</dbReference>
<dbReference type="SUPFAM" id="SSF51395">
    <property type="entry name" value="FMN-linked oxidoreductases"/>
    <property type="match status" value="1"/>
</dbReference>
<organism evidence="10 11">
    <name type="scientific">Fonsecaea multimorphosa CBS 102226</name>
    <dbReference type="NCBI Taxonomy" id="1442371"/>
    <lineage>
        <taxon>Eukaryota</taxon>
        <taxon>Fungi</taxon>
        <taxon>Dikarya</taxon>
        <taxon>Ascomycota</taxon>
        <taxon>Pezizomycotina</taxon>
        <taxon>Eurotiomycetes</taxon>
        <taxon>Chaetothyriomycetidae</taxon>
        <taxon>Chaetothyriales</taxon>
        <taxon>Herpotrichiellaceae</taxon>
        <taxon>Fonsecaea</taxon>
    </lineage>
</organism>
<name>A0A0D2JTZ8_9EURO</name>
<evidence type="ECO:0000259" key="9">
    <source>
        <dbReference type="PROSITE" id="PS51349"/>
    </source>
</evidence>
<feature type="binding site" evidence="7">
    <location>
        <position position="54"/>
    </location>
    <ligand>
        <name>glyoxylate</name>
        <dbReference type="ChEBI" id="CHEBI:36655"/>
    </ligand>
</feature>
<sequence>MGHTSASFATVEPSDDLNAETLQPRRPADLESILTIADLRKLAQDKIPKMYRDYFNDGADDMITLRDNEAAYDRYKIRPRVLVNVEDLHSSLEMFGAPIPVPIGFAPSAAHRLAHPEGEVATSRAAARAGIPMGLSSWSTASIEDVASQGSGNPYIMHLTIMKNRERTIQTIRRIEKAGFKGVFITADTPVLGRRLNEYRNRFVLPAGVDFPNMRFVETSLEKEGVNKGAKGFLSVIHIERELGEAWDTVIPWLKSQTKLQIWVKGIYHPEDVKLAIKYGVDGVVISNHGGRQLDGVPASLDALRDCAPLAFDQHGRRLIQVAFDGGIRRGSDIFKAIALGAQMVFLGRIPLWGLCVGGEQGVVKALEILTQEFRQTMALAGFVSGLSLDDSSRLTVV</sequence>
<feature type="binding site" evidence="7">
    <location>
        <position position="265"/>
    </location>
    <ligand>
        <name>FMN</name>
        <dbReference type="ChEBI" id="CHEBI:58210"/>
    </ligand>
</feature>
<dbReference type="OrthoDB" id="1925334at2759"/>
<dbReference type="InterPro" id="IPR013785">
    <property type="entry name" value="Aldolase_TIM"/>
</dbReference>
<dbReference type="AlphaFoldDB" id="A0A0D2JTZ8"/>
<dbReference type="Pfam" id="PF01070">
    <property type="entry name" value="FMN_dh"/>
    <property type="match status" value="1"/>
</dbReference>
<dbReference type="GeneID" id="27716002"/>
<evidence type="ECO:0000256" key="5">
    <source>
        <dbReference type="ARBA" id="ARBA00083297"/>
    </source>
</evidence>
<dbReference type="Gene3D" id="3.20.20.70">
    <property type="entry name" value="Aldolase class I"/>
    <property type="match status" value="1"/>
</dbReference>
<feature type="binding site" evidence="7">
    <location>
        <begin position="325"/>
        <end position="329"/>
    </location>
    <ligand>
        <name>FMN</name>
        <dbReference type="ChEBI" id="CHEBI:58210"/>
    </ligand>
</feature>
<dbReference type="PANTHER" id="PTHR10578:SF149">
    <property type="entry name" value="2-HYDROXYACID OXIDASE 2"/>
    <property type="match status" value="1"/>
</dbReference>
<feature type="binding site" evidence="7">
    <location>
        <position position="287"/>
    </location>
    <ligand>
        <name>FMN</name>
        <dbReference type="ChEBI" id="CHEBI:58210"/>
    </ligand>
</feature>
<dbReference type="EMBL" id="KN848090">
    <property type="protein sequence ID" value="KIX93919.1"/>
    <property type="molecule type" value="Genomic_DNA"/>
</dbReference>
<evidence type="ECO:0000256" key="4">
    <source>
        <dbReference type="ARBA" id="ARBA00073420"/>
    </source>
</evidence>
<dbReference type="FunFam" id="3.20.20.70:FF:000056">
    <property type="entry name" value="hydroxyacid oxidase 2"/>
    <property type="match status" value="1"/>
</dbReference>
<dbReference type="PROSITE" id="PS00557">
    <property type="entry name" value="FMN_HYDROXY_ACID_DH_1"/>
    <property type="match status" value="1"/>
</dbReference>
<evidence type="ECO:0000256" key="7">
    <source>
        <dbReference type="PIRSR" id="PIRSR000138-2"/>
    </source>
</evidence>
<dbReference type="PIRSF" id="PIRSF000138">
    <property type="entry name" value="Al-hdrx_acd_dh"/>
    <property type="match status" value="1"/>
</dbReference>
<evidence type="ECO:0000313" key="11">
    <source>
        <dbReference type="Proteomes" id="UP000053411"/>
    </source>
</evidence>
<evidence type="ECO:0000256" key="6">
    <source>
        <dbReference type="PIRSR" id="PIRSR000138-1"/>
    </source>
</evidence>
<dbReference type="InterPro" id="IPR037396">
    <property type="entry name" value="FMN_HAD"/>
</dbReference>
<dbReference type="InterPro" id="IPR012133">
    <property type="entry name" value="Alpha-hydoxy_acid_DH_FMN"/>
</dbReference>
<dbReference type="CDD" id="cd02809">
    <property type="entry name" value="alpha_hydroxyacid_oxid_FMN"/>
    <property type="match status" value="1"/>
</dbReference>
<accession>A0A0D2JTZ8</accession>
<protein>
    <recommendedName>
        <fullName evidence="4">Oxidase FUB9</fullName>
    </recommendedName>
    <alternativeName>
        <fullName evidence="5">Fusaric acid biosynthesis protein 9</fullName>
    </alternativeName>
</protein>
<feature type="binding site" evidence="7">
    <location>
        <begin position="348"/>
        <end position="349"/>
    </location>
    <ligand>
        <name>FMN</name>
        <dbReference type="ChEBI" id="CHEBI:58210"/>
    </ligand>
</feature>
<feature type="binding site" evidence="7">
    <location>
        <position position="136"/>
    </location>
    <ligand>
        <name>FMN</name>
        <dbReference type="ChEBI" id="CHEBI:58210"/>
    </ligand>
</feature>
<keyword evidence="11" id="KW-1185">Reference proteome</keyword>
<feature type="domain" description="FMN hydroxy acid dehydrogenase" evidence="9">
    <location>
        <begin position="28"/>
        <end position="398"/>
    </location>
</feature>
<comment type="similarity">
    <text evidence="3">Belongs to the FMN-dependent alpha-hydroxy acid dehydrogenase family.</text>
</comment>
<feature type="binding site" evidence="7">
    <location>
        <position position="289"/>
    </location>
    <ligand>
        <name>glyoxylate</name>
        <dbReference type="ChEBI" id="CHEBI:36655"/>
    </ligand>
</feature>
<evidence type="ECO:0000256" key="2">
    <source>
        <dbReference type="ARBA" id="ARBA00023002"/>
    </source>
</evidence>
<evidence type="ECO:0000313" key="10">
    <source>
        <dbReference type="EMBL" id="KIX93919.1"/>
    </source>
</evidence>
<keyword evidence="2" id="KW-0560">Oxidoreductase</keyword>
<dbReference type="InterPro" id="IPR000262">
    <property type="entry name" value="FMN-dep_DH"/>
</dbReference>
<dbReference type="Proteomes" id="UP000053411">
    <property type="component" value="Unassembled WGS sequence"/>
</dbReference>
<comment type="cofactor">
    <cofactor evidence="1">
        <name>FMN</name>
        <dbReference type="ChEBI" id="CHEBI:58210"/>
    </cofactor>
</comment>
<dbReference type="STRING" id="1442371.A0A0D2JTZ8"/>
<gene>
    <name evidence="10" type="ORF">Z520_10256</name>
</gene>